<dbReference type="Pfam" id="PF00771">
    <property type="entry name" value="FHIPEP"/>
    <property type="match status" value="1"/>
</dbReference>
<keyword evidence="1" id="KW-0812">Transmembrane</keyword>
<proteinExistence type="predicted"/>
<feature type="transmembrane region" description="Helical" evidence="1">
    <location>
        <begin position="68"/>
        <end position="89"/>
    </location>
</feature>
<keyword evidence="1" id="KW-1133">Transmembrane helix</keyword>
<dbReference type="PANTHER" id="PTHR30161">
    <property type="entry name" value="FLAGELLAR EXPORT PROTEIN, MEMBRANE FLHA SUBUNIT-RELATED"/>
    <property type="match status" value="1"/>
</dbReference>
<dbReference type="InterPro" id="IPR027417">
    <property type="entry name" value="P-loop_NTPase"/>
</dbReference>
<dbReference type="GO" id="GO:0005886">
    <property type="term" value="C:plasma membrane"/>
    <property type="evidence" value="ECO:0007669"/>
    <property type="project" value="TreeGrafter"/>
</dbReference>
<feature type="non-terminal residue" evidence="2">
    <location>
        <position position="396"/>
    </location>
</feature>
<protein>
    <submittedName>
        <fullName evidence="2">Uncharacterized protein</fullName>
    </submittedName>
</protein>
<dbReference type="InterPro" id="IPR001712">
    <property type="entry name" value="T3SS_FHIPEP"/>
</dbReference>
<dbReference type="PANTHER" id="PTHR30161:SF1">
    <property type="entry name" value="FLAGELLAR BIOSYNTHESIS PROTEIN FLHA-RELATED"/>
    <property type="match status" value="1"/>
</dbReference>
<dbReference type="PRINTS" id="PR00949">
    <property type="entry name" value="TYPE3IMAPROT"/>
</dbReference>
<evidence type="ECO:0000256" key="1">
    <source>
        <dbReference type="SAM" id="Phobius"/>
    </source>
</evidence>
<dbReference type="GO" id="GO:0044780">
    <property type="term" value="P:bacterial-type flagellum assembly"/>
    <property type="evidence" value="ECO:0007669"/>
    <property type="project" value="TreeGrafter"/>
</dbReference>
<sequence>MAATEFTADIVPIKQNSIDSDLNAGVINESEALNLRSKIAREAGFFVAMAGAARFILCAAVIELVIVIVNMAASMAIVIVGGATGGISIKTYATLAVGAGMMTQIPSLVAALASGYLVRKSSVSSVANDEVAEQAAEKIKVGGEVRVPFCDFLQGHPNETAAAQARELEYANTVNSAEPVEYIDAELTEITNPAAIANIETGEIVSEDLGWVDESRPSEGLDESRTIGNEDEKNDLSLCVWEAIKDSDYYEAIAELIESRGSSRTQPLRKAGRSAPTKTTLMAAESVKELPVTIPVNIAVHLAQRNQKCVLIDLDLKRGAISKVFDIDDVDGSNRVRGEAIATCINNLWVWAASNFNKGDGETEVTNIKDVIARLESRYERLVVYAPNIKLLADRC</sequence>
<accession>X1RXM2</accession>
<reference evidence="2" key="1">
    <citation type="journal article" date="2014" name="Front. Microbiol.">
        <title>High frequency of phylogenetically diverse reductive dehalogenase-homologous genes in deep subseafloor sedimentary metagenomes.</title>
        <authorList>
            <person name="Kawai M."/>
            <person name="Futagami T."/>
            <person name="Toyoda A."/>
            <person name="Takaki Y."/>
            <person name="Nishi S."/>
            <person name="Hori S."/>
            <person name="Arai W."/>
            <person name="Tsubouchi T."/>
            <person name="Morono Y."/>
            <person name="Uchiyama I."/>
            <person name="Ito T."/>
            <person name="Fujiyama A."/>
            <person name="Inagaki F."/>
            <person name="Takami H."/>
        </authorList>
    </citation>
    <scope>NUCLEOTIDE SEQUENCE</scope>
    <source>
        <strain evidence="2">Expedition CK06-06</strain>
    </source>
</reference>
<dbReference type="Gene3D" id="3.40.50.300">
    <property type="entry name" value="P-loop containing nucleotide triphosphate hydrolases"/>
    <property type="match status" value="1"/>
</dbReference>
<dbReference type="AlphaFoldDB" id="X1RXM2"/>
<dbReference type="GO" id="GO:0009306">
    <property type="term" value="P:protein secretion"/>
    <property type="evidence" value="ECO:0007669"/>
    <property type="project" value="InterPro"/>
</dbReference>
<keyword evidence="1" id="KW-0472">Membrane</keyword>
<gene>
    <name evidence="2" type="ORF">S12H4_07549</name>
</gene>
<dbReference type="SUPFAM" id="SSF52540">
    <property type="entry name" value="P-loop containing nucleoside triphosphate hydrolases"/>
    <property type="match status" value="1"/>
</dbReference>
<name>X1RXM2_9ZZZZ</name>
<evidence type="ECO:0000313" key="2">
    <source>
        <dbReference type="EMBL" id="GAI60269.1"/>
    </source>
</evidence>
<feature type="transmembrane region" description="Helical" evidence="1">
    <location>
        <begin position="43"/>
        <end position="62"/>
    </location>
</feature>
<organism evidence="2">
    <name type="scientific">marine sediment metagenome</name>
    <dbReference type="NCBI Taxonomy" id="412755"/>
    <lineage>
        <taxon>unclassified sequences</taxon>
        <taxon>metagenomes</taxon>
        <taxon>ecological metagenomes</taxon>
    </lineage>
</organism>
<comment type="caution">
    <text evidence="2">The sequence shown here is derived from an EMBL/GenBank/DDBJ whole genome shotgun (WGS) entry which is preliminary data.</text>
</comment>
<dbReference type="EMBL" id="BARW01002799">
    <property type="protein sequence ID" value="GAI60269.1"/>
    <property type="molecule type" value="Genomic_DNA"/>
</dbReference>